<keyword evidence="3" id="KW-0720">Serine protease</keyword>
<dbReference type="Proteomes" id="UP000092461">
    <property type="component" value="Unassembled WGS sequence"/>
</dbReference>
<dbReference type="InterPro" id="IPR001254">
    <property type="entry name" value="Trypsin_dom"/>
</dbReference>
<evidence type="ECO:0000256" key="5">
    <source>
        <dbReference type="ARBA" id="ARBA00024195"/>
    </source>
</evidence>
<reference evidence="8" key="1">
    <citation type="submission" date="2020-05" db="UniProtKB">
        <authorList>
            <consortium name="EnsemblMetazoa"/>
        </authorList>
    </citation>
    <scope>IDENTIFICATION</scope>
    <source>
        <strain evidence="8">Jacobina</strain>
    </source>
</reference>
<sequence>MMSLRFVALVVVALAGSTLAKEKTSALPIKVTLGQGSYCSGTTISSTQILVPATCVMSGMGMDAKVRPEGIPINDSGEMYRINRIVYHPDRNYMDMSKEYAIVTVDRKIDGGKDFKAAKLAKGDVTIPEGETVTTVRVSTEMPTISYYWQALVYQDLTVVNDAKCKERFPDMWSDSFICVGPANPDISDPNNQCQGNQGAPLAWNGKIVAVASCELSCYGDLCAYRKISSFQSFIDQNKN</sequence>
<comment type="similarity">
    <text evidence="5">Belongs to the peptidase S1 family. CLIP subfamily.</text>
</comment>
<feature type="signal peptide" evidence="6">
    <location>
        <begin position="1"/>
        <end position="20"/>
    </location>
</feature>
<dbReference type="EMBL" id="AJWK01021645">
    <property type="status" value="NOT_ANNOTATED_CDS"/>
    <property type="molecule type" value="Genomic_DNA"/>
</dbReference>
<dbReference type="InterPro" id="IPR009003">
    <property type="entry name" value="Peptidase_S1_PA"/>
</dbReference>
<evidence type="ECO:0000256" key="3">
    <source>
        <dbReference type="ARBA" id="ARBA00022825"/>
    </source>
</evidence>
<dbReference type="InterPro" id="IPR050430">
    <property type="entry name" value="Peptidase_S1"/>
</dbReference>
<dbReference type="GO" id="GO:0006508">
    <property type="term" value="P:proteolysis"/>
    <property type="evidence" value="ECO:0007669"/>
    <property type="project" value="UniProtKB-KW"/>
</dbReference>
<evidence type="ECO:0000256" key="2">
    <source>
        <dbReference type="ARBA" id="ARBA00022801"/>
    </source>
</evidence>
<dbReference type="SUPFAM" id="SSF50494">
    <property type="entry name" value="Trypsin-like serine proteases"/>
    <property type="match status" value="1"/>
</dbReference>
<dbReference type="PANTHER" id="PTHR24276:SF91">
    <property type="entry name" value="AT26814P-RELATED"/>
    <property type="match status" value="1"/>
</dbReference>
<keyword evidence="1" id="KW-0645">Protease</keyword>
<feature type="domain" description="Peptidase S1" evidence="7">
    <location>
        <begin position="14"/>
        <end position="240"/>
    </location>
</feature>
<dbReference type="VEuPathDB" id="VectorBase:LLOJ006586"/>
<dbReference type="Gene3D" id="2.40.10.10">
    <property type="entry name" value="Trypsin-like serine proteases"/>
    <property type="match status" value="1"/>
</dbReference>
<dbReference type="VEuPathDB" id="VectorBase:LLONM1_004459"/>
<organism evidence="8 9">
    <name type="scientific">Lutzomyia longipalpis</name>
    <name type="common">Sand fly</name>
    <dbReference type="NCBI Taxonomy" id="7200"/>
    <lineage>
        <taxon>Eukaryota</taxon>
        <taxon>Metazoa</taxon>
        <taxon>Ecdysozoa</taxon>
        <taxon>Arthropoda</taxon>
        <taxon>Hexapoda</taxon>
        <taxon>Insecta</taxon>
        <taxon>Pterygota</taxon>
        <taxon>Neoptera</taxon>
        <taxon>Endopterygota</taxon>
        <taxon>Diptera</taxon>
        <taxon>Nematocera</taxon>
        <taxon>Psychodoidea</taxon>
        <taxon>Psychodidae</taxon>
        <taxon>Lutzomyia</taxon>
        <taxon>Lutzomyia</taxon>
    </lineage>
</organism>
<evidence type="ECO:0000256" key="1">
    <source>
        <dbReference type="ARBA" id="ARBA00022670"/>
    </source>
</evidence>
<keyword evidence="9" id="KW-1185">Reference proteome</keyword>
<name>A0A1B0GJG8_LUTLO</name>
<feature type="chain" id="PRO_5008408488" description="Peptidase S1 domain-containing protein" evidence="6">
    <location>
        <begin position="21"/>
        <end position="240"/>
    </location>
</feature>
<dbReference type="GO" id="GO:0004252">
    <property type="term" value="F:serine-type endopeptidase activity"/>
    <property type="evidence" value="ECO:0007669"/>
    <property type="project" value="InterPro"/>
</dbReference>
<evidence type="ECO:0000313" key="9">
    <source>
        <dbReference type="Proteomes" id="UP000092461"/>
    </source>
</evidence>
<accession>A0A1B0GJG8</accession>
<dbReference type="Pfam" id="PF00089">
    <property type="entry name" value="Trypsin"/>
    <property type="match status" value="1"/>
</dbReference>
<keyword evidence="6" id="KW-0732">Signal</keyword>
<keyword evidence="4" id="KW-1015">Disulfide bond</keyword>
<dbReference type="AlphaFoldDB" id="A0A1B0GJG8"/>
<dbReference type="EnsemblMetazoa" id="LLOJ006586-RA">
    <property type="protein sequence ID" value="LLOJ006586-PA"/>
    <property type="gene ID" value="LLOJ006586"/>
</dbReference>
<keyword evidence="2" id="KW-0378">Hydrolase</keyword>
<dbReference type="PROSITE" id="PS50240">
    <property type="entry name" value="TRYPSIN_DOM"/>
    <property type="match status" value="1"/>
</dbReference>
<protein>
    <recommendedName>
        <fullName evidence="7">Peptidase S1 domain-containing protein</fullName>
    </recommendedName>
</protein>
<dbReference type="EMBL" id="AJWK01021644">
    <property type="status" value="NOT_ANNOTATED_CDS"/>
    <property type="molecule type" value="Genomic_DNA"/>
</dbReference>
<evidence type="ECO:0000256" key="6">
    <source>
        <dbReference type="SAM" id="SignalP"/>
    </source>
</evidence>
<dbReference type="PANTHER" id="PTHR24276">
    <property type="entry name" value="POLYSERASE-RELATED"/>
    <property type="match status" value="1"/>
</dbReference>
<evidence type="ECO:0000313" key="8">
    <source>
        <dbReference type="EnsemblMetazoa" id="LLOJ006586-PA"/>
    </source>
</evidence>
<evidence type="ECO:0000259" key="7">
    <source>
        <dbReference type="PROSITE" id="PS50240"/>
    </source>
</evidence>
<evidence type="ECO:0000256" key="4">
    <source>
        <dbReference type="ARBA" id="ARBA00023157"/>
    </source>
</evidence>
<dbReference type="InterPro" id="IPR043504">
    <property type="entry name" value="Peptidase_S1_PA_chymotrypsin"/>
</dbReference>
<proteinExistence type="inferred from homology"/>